<dbReference type="GO" id="GO:0004930">
    <property type="term" value="F:G protein-coupled receptor activity"/>
    <property type="evidence" value="ECO:0007669"/>
    <property type="project" value="UniProtKB-KW"/>
</dbReference>
<evidence type="ECO:0000313" key="10">
    <source>
        <dbReference type="EMBL" id="VDI13251.1"/>
    </source>
</evidence>
<sequence length="434" mass="48582">MNAMLKTTNAGQSTMWSNGSTSVVSNEQSTMITSNVSSFYGKIIDATTKALSDRTVQRILDAPSHTNDTVFAGPPGRPFSRYDESYYVVPVDTVDLIRKVCYLGICPVMIIIGLVLNSICFALFWRTKVKSSTVCLLLALAVADIIYVLNAGLNSLFVSSSYYDFPFTADQRIQAIPYFYSYFRVLPGRFGSILTLVISLERMFSVLKPIEIRQYATRKNAITAITVITVLTIVLNAPLAMFNRTEKVYINATKSYIRIVVRTEFGKNTWLIDSLYVVIESLFGFLPVLLITVSCSVTAAVVYTSAKRRSTMTTSSTKKNKEMQVTRTLMALIFVFIICKAPAVVLGLIIFVEMKPNEYDNNGYEVARTITYIPLVLNSVVNLIIYYYTSTVYRKQIKIMLGCSFSSGIKTVQNSTKQENFSSTPNKTQSEQRI</sequence>
<dbReference type="SUPFAM" id="SSF81321">
    <property type="entry name" value="Family A G protein-coupled receptor-like"/>
    <property type="match status" value="1"/>
</dbReference>
<dbReference type="AlphaFoldDB" id="A0A8B6D1N0"/>
<evidence type="ECO:0000256" key="1">
    <source>
        <dbReference type="ARBA" id="ARBA00004141"/>
    </source>
</evidence>
<dbReference type="Proteomes" id="UP000596742">
    <property type="component" value="Unassembled WGS sequence"/>
</dbReference>
<evidence type="ECO:0000256" key="2">
    <source>
        <dbReference type="ARBA" id="ARBA00022692"/>
    </source>
</evidence>
<dbReference type="GO" id="GO:0005886">
    <property type="term" value="C:plasma membrane"/>
    <property type="evidence" value="ECO:0007669"/>
    <property type="project" value="TreeGrafter"/>
</dbReference>
<feature type="transmembrane region" description="Helical" evidence="8">
    <location>
        <begin position="178"/>
        <end position="200"/>
    </location>
</feature>
<dbReference type="Gene3D" id="1.20.1070.10">
    <property type="entry name" value="Rhodopsin 7-helix transmembrane proteins"/>
    <property type="match status" value="1"/>
</dbReference>
<reference evidence="10" key="1">
    <citation type="submission" date="2018-11" db="EMBL/GenBank/DDBJ databases">
        <authorList>
            <person name="Alioto T."/>
            <person name="Alioto T."/>
        </authorList>
    </citation>
    <scope>NUCLEOTIDE SEQUENCE</scope>
</reference>
<dbReference type="CDD" id="cd14978">
    <property type="entry name" value="7tmA_FMRFamide_R-like"/>
    <property type="match status" value="1"/>
</dbReference>
<evidence type="ECO:0000259" key="9">
    <source>
        <dbReference type="PROSITE" id="PS50262"/>
    </source>
</evidence>
<dbReference type="SMART" id="SM01381">
    <property type="entry name" value="7TM_GPCR_Srsx"/>
    <property type="match status" value="1"/>
</dbReference>
<comment type="subcellular location">
    <subcellularLocation>
        <location evidence="1">Membrane</location>
        <topology evidence="1">Multi-pass membrane protein</topology>
    </subcellularLocation>
</comment>
<keyword evidence="7" id="KW-0807">Transducer</keyword>
<evidence type="ECO:0000313" key="11">
    <source>
        <dbReference type="Proteomes" id="UP000596742"/>
    </source>
</evidence>
<evidence type="ECO:0000256" key="6">
    <source>
        <dbReference type="ARBA" id="ARBA00023170"/>
    </source>
</evidence>
<evidence type="ECO:0000256" key="4">
    <source>
        <dbReference type="ARBA" id="ARBA00023040"/>
    </source>
</evidence>
<feature type="transmembrane region" description="Helical" evidence="8">
    <location>
        <begin position="102"/>
        <end position="124"/>
    </location>
</feature>
<dbReference type="PRINTS" id="PR00237">
    <property type="entry name" value="GPCRRHODOPSN"/>
</dbReference>
<accession>A0A8B6D1N0</accession>
<evidence type="ECO:0000256" key="3">
    <source>
        <dbReference type="ARBA" id="ARBA00022989"/>
    </source>
</evidence>
<keyword evidence="6" id="KW-0675">Receptor</keyword>
<feature type="transmembrane region" description="Helical" evidence="8">
    <location>
        <begin position="136"/>
        <end position="158"/>
    </location>
</feature>
<keyword evidence="2 8" id="KW-0812">Transmembrane</keyword>
<organism evidence="10 11">
    <name type="scientific">Mytilus galloprovincialis</name>
    <name type="common">Mediterranean mussel</name>
    <dbReference type="NCBI Taxonomy" id="29158"/>
    <lineage>
        <taxon>Eukaryota</taxon>
        <taxon>Metazoa</taxon>
        <taxon>Spiralia</taxon>
        <taxon>Lophotrochozoa</taxon>
        <taxon>Mollusca</taxon>
        <taxon>Bivalvia</taxon>
        <taxon>Autobranchia</taxon>
        <taxon>Pteriomorphia</taxon>
        <taxon>Mytilida</taxon>
        <taxon>Mytiloidea</taxon>
        <taxon>Mytilidae</taxon>
        <taxon>Mytilinae</taxon>
        <taxon>Mytilus</taxon>
    </lineage>
</organism>
<feature type="domain" description="G-protein coupled receptors family 1 profile" evidence="9">
    <location>
        <begin position="116"/>
        <end position="386"/>
    </location>
</feature>
<dbReference type="Pfam" id="PF00001">
    <property type="entry name" value="7tm_1"/>
    <property type="match status" value="1"/>
</dbReference>
<dbReference type="InterPro" id="IPR000276">
    <property type="entry name" value="GPCR_Rhodpsn"/>
</dbReference>
<proteinExistence type="predicted"/>
<feature type="transmembrane region" description="Helical" evidence="8">
    <location>
        <begin position="221"/>
        <end position="242"/>
    </location>
</feature>
<evidence type="ECO:0000256" key="8">
    <source>
        <dbReference type="SAM" id="Phobius"/>
    </source>
</evidence>
<feature type="transmembrane region" description="Helical" evidence="8">
    <location>
        <begin position="372"/>
        <end position="389"/>
    </location>
</feature>
<dbReference type="PROSITE" id="PS50262">
    <property type="entry name" value="G_PROTEIN_RECEP_F1_2"/>
    <property type="match status" value="1"/>
</dbReference>
<dbReference type="PANTHER" id="PTHR24243">
    <property type="entry name" value="G-PROTEIN COUPLED RECEPTOR"/>
    <property type="match status" value="1"/>
</dbReference>
<feature type="transmembrane region" description="Helical" evidence="8">
    <location>
        <begin position="327"/>
        <end position="352"/>
    </location>
</feature>
<comment type="caution">
    <text evidence="10">The sequence shown here is derived from an EMBL/GenBank/DDBJ whole genome shotgun (WGS) entry which is preliminary data.</text>
</comment>
<keyword evidence="11" id="KW-1185">Reference proteome</keyword>
<dbReference type="OrthoDB" id="6090014at2759"/>
<evidence type="ECO:0000256" key="7">
    <source>
        <dbReference type="ARBA" id="ARBA00023224"/>
    </source>
</evidence>
<protein>
    <recommendedName>
        <fullName evidence="9">G-protein coupled receptors family 1 profile domain-containing protein</fullName>
    </recommendedName>
</protein>
<name>A0A8B6D1N0_MYTGA</name>
<dbReference type="PANTHER" id="PTHR24243:SF208">
    <property type="entry name" value="PYROKININ-1 RECEPTOR"/>
    <property type="match status" value="1"/>
</dbReference>
<keyword evidence="3 8" id="KW-1133">Transmembrane helix</keyword>
<dbReference type="EMBL" id="UYJE01002741">
    <property type="protein sequence ID" value="VDI13251.1"/>
    <property type="molecule type" value="Genomic_DNA"/>
</dbReference>
<keyword evidence="4" id="KW-0297">G-protein coupled receptor</keyword>
<gene>
    <name evidence="10" type="ORF">MGAL_10B057488</name>
</gene>
<feature type="transmembrane region" description="Helical" evidence="8">
    <location>
        <begin position="282"/>
        <end position="306"/>
    </location>
</feature>
<evidence type="ECO:0000256" key="5">
    <source>
        <dbReference type="ARBA" id="ARBA00023136"/>
    </source>
</evidence>
<dbReference type="InterPro" id="IPR017452">
    <property type="entry name" value="GPCR_Rhodpsn_7TM"/>
</dbReference>
<keyword evidence="5 8" id="KW-0472">Membrane</keyword>